<accession>A0A0G0G9P6</accession>
<gene>
    <name evidence="2" type="ORF">US42_C0005G0043</name>
</gene>
<comment type="caution">
    <text evidence="2">The sequence shown here is derived from an EMBL/GenBank/DDBJ whole genome shotgun (WGS) entry which is preliminary data.</text>
</comment>
<keyword evidence="1" id="KW-0472">Membrane</keyword>
<proteinExistence type="predicted"/>
<reference evidence="2 3" key="1">
    <citation type="journal article" date="2015" name="Nature">
        <title>rRNA introns, odd ribosomes, and small enigmatic genomes across a large radiation of phyla.</title>
        <authorList>
            <person name="Brown C.T."/>
            <person name="Hug L.A."/>
            <person name="Thomas B.C."/>
            <person name="Sharon I."/>
            <person name="Castelle C.J."/>
            <person name="Singh A."/>
            <person name="Wilkins M.J."/>
            <person name="Williams K.H."/>
            <person name="Banfield J.F."/>
        </authorList>
    </citation>
    <scope>NUCLEOTIDE SEQUENCE [LARGE SCALE GENOMIC DNA]</scope>
</reference>
<evidence type="ECO:0000256" key="1">
    <source>
        <dbReference type="SAM" id="Phobius"/>
    </source>
</evidence>
<keyword evidence="1" id="KW-0812">Transmembrane</keyword>
<dbReference type="Proteomes" id="UP000034849">
    <property type="component" value="Unassembled WGS sequence"/>
</dbReference>
<dbReference type="EMBL" id="LBSX01000005">
    <property type="protein sequence ID" value="KKQ27818.1"/>
    <property type="molecule type" value="Genomic_DNA"/>
</dbReference>
<organism evidence="2 3">
    <name type="scientific">Candidatus Magasanikbacteria bacterium GW2011_GWC2_37_14</name>
    <dbReference type="NCBI Taxonomy" id="1619046"/>
    <lineage>
        <taxon>Bacteria</taxon>
        <taxon>Candidatus Magasanikiibacteriota</taxon>
    </lineage>
</organism>
<sequence length="120" mass="13923">MLLFMWLLNKLQSKHQQEKTYHSPEYQQFLKLRLINISVFTLLGLATILGCLFIYQNIFLTIGQAEEIIIAKSGLSSLEVIDFTKFEKVEKIWQEKIQTTTSTNFNDPFNNISSSTEKSL</sequence>
<feature type="transmembrane region" description="Helical" evidence="1">
    <location>
        <begin position="37"/>
        <end position="55"/>
    </location>
</feature>
<name>A0A0G0G9P6_9BACT</name>
<protein>
    <submittedName>
        <fullName evidence="2">Uncharacterized protein</fullName>
    </submittedName>
</protein>
<keyword evidence="1" id="KW-1133">Transmembrane helix</keyword>
<evidence type="ECO:0000313" key="2">
    <source>
        <dbReference type="EMBL" id="KKQ27818.1"/>
    </source>
</evidence>
<evidence type="ECO:0000313" key="3">
    <source>
        <dbReference type="Proteomes" id="UP000034849"/>
    </source>
</evidence>
<dbReference type="AlphaFoldDB" id="A0A0G0G9P6"/>
<dbReference type="STRING" id="1619046.US42_C0005G0043"/>